<evidence type="ECO:0000259" key="1">
    <source>
        <dbReference type="Pfam" id="PF00535"/>
    </source>
</evidence>
<dbReference type="Proteomes" id="UP000662185">
    <property type="component" value="Unassembled WGS sequence"/>
</dbReference>
<dbReference type="EMBL" id="JACJQU010000001">
    <property type="protein sequence ID" value="MBD2292364.1"/>
    <property type="molecule type" value="Genomic_DNA"/>
</dbReference>
<dbReference type="Gene3D" id="3.90.550.10">
    <property type="entry name" value="Spore Coat Polysaccharide Biosynthesis Protein SpsA, Chain A"/>
    <property type="match status" value="1"/>
</dbReference>
<dbReference type="PANTHER" id="PTHR43630">
    <property type="entry name" value="POLY-BETA-1,6-N-ACETYL-D-GLUCOSAMINE SYNTHASE"/>
    <property type="match status" value="1"/>
</dbReference>
<evidence type="ECO:0000313" key="2">
    <source>
        <dbReference type="EMBL" id="MBD2292364.1"/>
    </source>
</evidence>
<accession>A0A926WED8</accession>
<organism evidence="2 3">
    <name type="scientific">Anabaena sphaerica FACHB-251</name>
    <dbReference type="NCBI Taxonomy" id="2692883"/>
    <lineage>
        <taxon>Bacteria</taxon>
        <taxon>Bacillati</taxon>
        <taxon>Cyanobacteriota</taxon>
        <taxon>Cyanophyceae</taxon>
        <taxon>Nostocales</taxon>
        <taxon>Nostocaceae</taxon>
        <taxon>Anabaena</taxon>
    </lineage>
</organism>
<keyword evidence="3" id="KW-1185">Reference proteome</keyword>
<gene>
    <name evidence="2" type="ORF">H6G06_02425</name>
</gene>
<dbReference type="RefSeq" id="WP_190556705.1">
    <property type="nucleotide sequence ID" value="NZ_JACJQU010000001.1"/>
</dbReference>
<sequence length="278" mass="32504">MLSVIILTYNEAANLPTCLASLQSLNAEIFVVDSGSSDNTIEIATQAGCQVFSHPFENHAKQINWAIENLPISTPWIMRLDADERLTPELVDELKTTLPQTPKQITGYQVKRRVFFMGRWIRHGGYYPTWLLRVWRTGLGTCEQRWMDEHIILSQGEVANLKYDIIDENQKGLTFWTDKHNRYADREVKDLLGVMIDEQDDLLNTNHFSQAGQRRWVKKNLYGRSPLFLRAFLYFLMRYIIGLGFLDGMQGLIFHFLQGFWYRFLVDAKIYDLKKSKR</sequence>
<comment type="caution">
    <text evidence="2">The sequence shown here is derived from an EMBL/GenBank/DDBJ whole genome shotgun (WGS) entry which is preliminary data.</text>
</comment>
<dbReference type="Pfam" id="PF00535">
    <property type="entry name" value="Glycos_transf_2"/>
    <property type="match status" value="1"/>
</dbReference>
<feature type="domain" description="Glycosyltransferase 2-like" evidence="1">
    <location>
        <begin position="3"/>
        <end position="130"/>
    </location>
</feature>
<reference evidence="3" key="1">
    <citation type="journal article" date="2020" name="ISME J.">
        <title>Comparative genomics reveals insights into cyanobacterial evolution and habitat adaptation.</title>
        <authorList>
            <person name="Chen M.Y."/>
            <person name="Teng W.K."/>
            <person name="Zhao L."/>
            <person name="Hu C.X."/>
            <person name="Zhou Y.K."/>
            <person name="Han B.P."/>
            <person name="Song L.R."/>
            <person name="Shu W.S."/>
        </authorList>
    </citation>
    <scope>NUCLEOTIDE SEQUENCE [LARGE SCALE GENOMIC DNA]</scope>
    <source>
        <strain evidence="3">FACHB-251</strain>
    </source>
</reference>
<evidence type="ECO:0000313" key="3">
    <source>
        <dbReference type="Proteomes" id="UP000662185"/>
    </source>
</evidence>
<dbReference type="CDD" id="cd02511">
    <property type="entry name" value="Beta4Glucosyltransferase"/>
    <property type="match status" value="1"/>
</dbReference>
<name>A0A926WED8_9NOST</name>
<dbReference type="InterPro" id="IPR001173">
    <property type="entry name" value="Glyco_trans_2-like"/>
</dbReference>
<dbReference type="PANTHER" id="PTHR43630:SF2">
    <property type="entry name" value="GLYCOSYLTRANSFERASE"/>
    <property type="match status" value="1"/>
</dbReference>
<proteinExistence type="predicted"/>
<protein>
    <submittedName>
        <fullName evidence="2">Glycosyltransferase family 2 protein</fullName>
    </submittedName>
</protein>
<dbReference type="SUPFAM" id="SSF53448">
    <property type="entry name" value="Nucleotide-diphospho-sugar transferases"/>
    <property type="match status" value="1"/>
</dbReference>
<dbReference type="AlphaFoldDB" id="A0A926WED8"/>
<dbReference type="InterPro" id="IPR029044">
    <property type="entry name" value="Nucleotide-diphossugar_trans"/>
</dbReference>